<dbReference type="InterPro" id="IPR051104">
    <property type="entry name" value="FAD_monoxygenase"/>
</dbReference>
<evidence type="ECO:0000313" key="6">
    <source>
        <dbReference type="EMBL" id="EXJ77862.1"/>
    </source>
</evidence>
<dbReference type="InterPro" id="IPR002938">
    <property type="entry name" value="FAD-bd"/>
</dbReference>
<dbReference type="SUPFAM" id="SSF51905">
    <property type="entry name" value="FAD/NAD(P)-binding domain"/>
    <property type="match status" value="1"/>
</dbReference>
<dbReference type="STRING" id="1182542.W9XBM8"/>
<organism evidence="6 7">
    <name type="scientific">Capronia epimyces CBS 606.96</name>
    <dbReference type="NCBI Taxonomy" id="1182542"/>
    <lineage>
        <taxon>Eukaryota</taxon>
        <taxon>Fungi</taxon>
        <taxon>Dikarya</taxon>
        <taxon>Ascomycota</taxon>
        <taxon>Pezizomycotina</taxon>
        <taxon>Eurotiomycetes</taxon>
        <taxon>Chaetothyriomycetidae</taxon>
        <taxon>Chaetothyriales</taxon>
        <taxon>Herpotrichiellaceae</taxon>
        <taxon>Capronia</taxon>
    </lineage>
</organism>
<dbReference type="PANTHER" id="PTHR46720">
    <property type="entry name" value="HYDROXYLASE, PUTATIVE (AFU_ORTHOLOGUE AFUA_3G01460)-RELATED"/>
    <property type="match status" value="1"/>
</dbReference>
<sequence length="424" mass="46618">MVLDKPFEVAIIGGGIAGLTLAIALYYRRVPVTVYEQASQFGEIGAGVSFSGNAIQAMKICHQGVYEAFEKVCTRNVWPSKQNVWFDFLDALADAPTSAFTISTDVGQNGVHRARFLDEIVKLVPKEIARFGKRFEHVKEGPNGRLVMSFEDGTTAEADAVVGCDGIKSRVRQVIVGSDHPSARPAYTHKYAYRGLVPMEQAIEAIGEEKALNSCMHMGPDGHLLTFPVNHGKTLNIVAFRTTSDDWPDFNRLTKQVKREDALRDFAGYGPDVTKLLQLTSPDLSVWAIFDTGDHPVPTFSKGRVCISGDAAHATSPHHGAGAGFCIEDSAVLAELLADERVQSKQDIEAVFATFNDQRKERGQWLVQSSRWIGDCYEWRAPGIGRDFAKIEQEIKTRSDIISNVNVPDMCEQAKQGLSTRLAA</sequence>
<dbReference type="PRINTS" id="PR00420">
    <property type="entry name" value="RNGMNOXGNASE"/>
</dbReference>
<accession>W9XBM8</accession>
<evidence type="ECO:0000259" key="5">
    <source>
        <dbReference type="Pfam" id="PF01494"/>
    </source>
</evidence>
<feature type="domain" description="FAD-binding" evidence="5">
    <location>
        <begin position="8"/>
        <end position="369"/>
    </location>
</feature>
<dbReference type="EMBL" id="AMGY01000009">
    <property type="protein sequence ID" value="EXJ77862.1"/>
    <property type="molecule type" value="Genomic_DNA"/>
</dbReference>
<protein>
    <submittedName>
        <fullName evidence="6">Salicylate hydroxylase</fullName>
    </submittedName>
</protein>
<evidence type="ECO:0000256" key="4">
    <source>
        <dbReference type="SAM" id="Phobius"/>
    </source>
</evidence>
<dbReference type="GO" id="GO:0044550">
    <property type="term" value="P:secondary metabolite biosynthetic process"/>
    <property type="evidence" value="ECO:0007669"/>
    <property type="project" value="TreeGrafter"/>
</dbReference>
<dbReference type="PANTHER" id="PTHR46720:SF3">
    <property type="entry name" value="FAD-BINDING DOMAIN-CONTAINING PROTEIN-RELATED"/>
    <property type="match status" value="1"/>
</dbReference>
<dbReference type="OrthoDB" id="417877at2759"/>
<dbReference type="AlphaFoldDB" id="W9XBM8"/>
<dbReference type="Proteomes" id="UP000019478">
    <property type="component" value="Unassembled WGS sequence"/>
</dbReference>
<dbReference type="FunFam" id="3.50.50.60:FF:000153">
    <property type="entry name" value="Salicylate hydroxylase, putative"/>
    <property type="match status" value="1"/>
</dbReference>
<keyword evidence="7" id="KW-1185">Reference proteome</keyword>
<dbReference type="HOGENOM" id="CLU_009665_6_3_1"/>
<evidence type="ECO:0000313" key="7">
    <source>
        <dbReference type="Proteomes" id="UP000019478"/>
    </source>
</evidence>
<keyword evidence="2" id="KW-0274">FAD</keyword>
<gene>
    <name evidence="6" type="ORF">A1O3_09021</name>
</gene>
<keyword evidence="4" id="KW-0472">Membrane</keyword>
<dbReference type="SUPFAM" id="SSF54373">
    <property type="entry name" value="FAD-linked reductases, C-terminal domain"/>
    <property type="match status" value="1"/>
</dbReference>
<evidence type="ECO:0000256" key="1">
    <source>
        <dbReference type="ARBA" id="ARBA00022630"/>
    </source>
</evidence>
<dbReference type="GeneID" id="19173107"/>
<dbReference type="RefSeq" id="XP_007737307.1">
    <property type="nucleotide sequence ID" value="XM_007739117.1"/>
</dbReference>
<keyword evidence="4" id="KW-1133">Transmembrane helix</keyword>
<dbReference type="Gene3D" id="3.50.50.60">
    <property type="entry name" value="FAD/NAD(P)-binding domain"/>
    <property type="match status" value="1"/>
</dbReference>
<dbReference type="GO" id="GO:0016491">
    <property type="term" value="F:oxidoreductase activity"/>
    <property type="evidence" value="ECO:0007669"/>
    <property type="project" value="UniProtKB-KW"/>
</dbReference>
<keyword evidence="3" id="KW-0560">Oxidoreductase</keyword>
<evidence type="ECO:0000256" key="2">
    <source>
        <dbReference type="ARBA" id="ARBA00022827"/>
    </source>
</evidence>
<keyword evidence="4" id="KW-0812">Transmembrane</keyword>
<evidence type="ECO:0000256" key="3">
    <source>
        <dbReference type="ARBA" id="ARBA00023002"/>
    </source>
</evidence>
<reference evidence="6 7" key="1">
    <citation type="submission" date="2013-03" db="EMBL/GenBank/DDBJ databases">
        <title>The Genome Sequence of Capronia epimyces CBS 606.96.</title>
        <authorList>
            <consortium name="The Broad Institute Genomics Platform"/>
            <person name="Cuomo C."/>
            <person name="de Hoog S."/>
            <person name="Gorbushina A."/>
            <person name="Walker B."/>
            <person name="Young S.K."/>
            <person name="Zeng Q."/>
            <person name="Gargeya S."/>
            <person name="Fitzgerald M."/>
            <person name="Haas B."/>
            <person name="Abouelleil A."/>
            <person name="Allen A.W."/>
            <person name="Alvarado L."/>
            <person name="Arachchi H.M."/>
            <person name="Berlin A.M."/>
            <person name="Chapman S.B."/>
            <person name="Gainer-Dewar J."/>
            <person name="Goldberg J."/>
            <person name="Griggs A."/>
            <person name="Gujja S."/>
            <person name="Hansen M."/>
            <person name="Howarth C."/>
            <person name="Imamovic A."/>
            <person name="Ireland A."/>
            <person name="Larimer J."/>
            <person name="McCowan C."/>
            <person name="Murphy C."/>
            <person name="Pearson M."/>
            <person name="Poon T.W."/>
            <person name="Priest M."/>
            <person name="Roberts A."/>
            <person name="Saif S."/>
            <person name="Shea T."/>
            <person name="Sisk P."/>
            <person name="Sykes S."/>
            <person name="Wortman J."/>
            <person name="Nusbaum C."/>
            <person name="Birren B."/>
        </authorList>
    </citation>
    <scope>NUCLEOTIDE SEQUENCE [LARGE SCALE GENOMIC DNA]</scope>
    <source>
        <strain evidence="6 7">CBS 606.96</strain>
    </source>
</reference>
<feature type="transmembrane region" description="Helical" evidence="4">
    <location>
        <begin position="7"/>
        <end position="27"/>
    </location>
</feature>
<keyword evidence="1" id="KW-0285">Flavoprotein</keyword>
<name>W9XBM8_9EURO</name>
<dbReference type="Pfam" id="PF01494">
    <property type="entry name" value="FAD_binding_3"/>
    <property type="match status" value="1"/>
</dbReference>
<dbReference type="GO" id="GO:0071949">
    <property type="term" value="F:FAD binding"/>
    <property type="evidence" value="ECO:0007669"/>
    <property type="project" value="InterPro"/>
</dbReference>
<proteinExistence type="predicted"/>
<dbReference type="eggNOG" id="KOG2614">
    <property type="taxonomic scope" value="Eukaryota"/>
</dbReference>
<dbReference type="InterPro" id="IPR036188">
    <property type="entry name" value="FAD/NAD-bd_sf"/>
</dbReference>
<comment type="caution">
    <text evidence="6">The sequence shown here is derived from an EMBL/GenBank/DDBJ whole genome shotgun (WGS) entry which is preliminary data.</text>
</comment>